<accession>B1VGU2</accession>
<dbReference type="Gene3D" id="1.10.150.130">
    <property type="match status" value="1"/>
</dbReference>
<dbReference type="InterPro" id="IPR002104">
    <property type="entry name" value="Integrase_catalytic"/>
</dbReference>
<dbReference type="InterPro" id="IPR050090">
    <property type="entry name" value="Tyrosine_recombinase_XerCD"/>
</dbReference>
<dbReference type="GO" id="GO:0003677">
    <property type="term" value="F:DNA binding"/>
    <property type="evidence" value="ECO:0007669"/>
    <property type="project" value="UniProtKB-UniRule"/>
</dbReference>
<evidence type="ECO:0000256" key="1">
    <source>
        <dbReference type="ARBA" id="ARBA00008857"/>
    </source>
</evidence>
<dbReference type="CDD" id="cd00397">
    <property type="entry name" value="DNA_BRE_C"/>
    <property type="match status" value="1"/>
</dbReference>
<evidence type="ECO:0000256" key="4">
    <source>
        <dbReference type="PROSITE-ProRule" id="PRU01248"/>
    </source>
</evidence>
<proteinExistence type="inferred from homology"/>
<evidence type="ECO:0000256" key="2">
    <source>
        <dbReference type="ARBA" id="ARBA00023125"/>
    </source>
</evidence>
<name>B1VGU2_CORU7</name>
<dbReference type="GO" id="GO:0006310">
    <property type="term" value="P:DNA recombination"/>
    <property type="evidence" value="ECO:0007669"/>
    <property type="project" value="UniProtKB-KW"/>
</dbReference>
<dbReference type="PANTHER" id="PTHR30349:SF64">
    <property type="entry name" value="PROPHAGE INTEGRASE INTD-RELATED"/>
    <property type="match status" value="1"/>
</dbReference>
<dbReference type="SUPFAM" id="SSF56349">
    <property type="entry name" value="DNA breaking-rejoining enzymes"/>
    <property type="match status" value="1"/>
</dbReference>
<evidence type="ECO:0000256" key="3">
    <source>
        <dbReference type="ARBA" id="ARBA00023172"/>
    </source>
</evidence>
<evidence type="ECO:0000313" key="8">
    <source>
        <dbReference type="Proteomes" id="UP000001727"/>
    </source>
</evidence>
<dbReference type="eggNOG" id="COG0582">
    <property type="taxonomic scope" value="Bacteria"/>
</dbReference>
<dbReference type="GeneID" id="60604219"/>
<keyword evidence="3" id="KW-0233">DNA recombination</keyword>
<organism evidence="7 8">
    <name type="scientific">Corynebacterium urealyticum (strain ATCC 43042 / DSM 7109)</name>
    <dbReference type="NCBI Taxonomy" id="504474"/>
    <lineage>
        <taxon>Bacteria</taxon>
        <taxon>Bacillati</taxon>
        <taxon>Actinomycetota</taxon>
        <taxon>Actinomycetes</taxon>
        <taxon>Mycobacteriales</taxon>
        <taxon>Corynebacteriaceae</taxon>
        <taxon>Corynebacterium</taxon>
    </lineage>
</organism>
<dbReference type="InterPro" id="IPR013762">
    <property type="entry name" value="Integrase-like_cat_sf"/>
</dbReference>
<dbReference type="InterPro" id="IPR010998">
    <property type="entry name" value="Integrase_recombinase_N"/>
</dbReference>
<feature type="domain" description="Core-binding (CB)" evidence="6">
    <location>
        <begin position="1"/>
        <end position="79"/>
    </location>
</feature>
<dbReference type="RefSeq" id="WP_012360687.1">
    <property type="nucleotide sequence ID" value="NC_010545.1"/>
</dbReference>
<dbReference type="PROSITE" id="PS51898">
    <property type="entry name" value="TYR_RECOMBINASE"/>
    <property type="match status" value="1"/>
</dbReference>
<feature type="domain" description="Tyr recombinase" evidence="5">
    <location>
        <begin position="95"/>
        <end position="259"/>
    </location>
</feature>
<evidence type="ECO:0000259" key="5">
    <source>
        <dbReference type="PROSITE" id="PS51898"/>
    </source>
</evidence>
<dbReference type="EMBL" id="AM942444">
    <property type="protein sequence ID" value="CAQ05399.1"/>
    <property type="molecule type" value="Genomic_DNA"/>
</dbReference>
<dbReference type="HOGENOM" id="CLU_027562_9_7_11"/>
<gene>
    <name evidence="7" type="ordered locus">cu1439</name>
</gene>
<dbReference type="AlphaFoldDB" id="B1VGU2"/>
<protein>
    <submittedName>
        <fullName evidence="7">Putative phage integrase</fullName>
    </submittedName>
</protein>
<dbReference type="Pfam" id="PF00589">
    <property type="entry name" value="Phage_integrase"/>
    <property type="match status" value="1"/>
</dbReference>
<dbReference type="Gene3D" id="1.10.443.10">
    <property type="entry name" value="Intergrase catalytic core"/>
    <property type="match status" value="1"/>
</dbReference>
<dbReference type="GO" id="GO:0015074">
    <property type="term" value="P:DNA integration"/>
    <property type="evidence" value="ECO:0007669"/>
    <property type="project" value="InterPro"/>
</dbReference>
<keyword evidence="8" id="KW-1185">Reference proteome</keyword>
<evidence type="ECO:0000313" key="7">
    <source>
        <dbReference type="EMBL" id="CAQ05399.1"/>
    </source>
</evidence>
<reference evidence="7 8" key="1">
    <citation type="journal article" date="2008" name="J. Biotechnol.">
        <title>The lifestyle of Corynebacterium urealyticum derived from its complete genome sequence established by pyrosequencing.</title>
        <authorList>
            <person name="Tauch A."/>
            <person name="Trost E."/>
            <person name="Tilker A."/>
            <person name="Ludewig U."/>
            <person name="Schneiker S."/>
            <person name="Goesmann A."/>
            <person name="Arnold W."/>
            <person name="Bekel T."/>
            <person name="Brinkrolf K."/>
            <person name="Brune I."/>
            <person name="Goetker S."/>
            <person name="Kalinowski J."/>
            <person name="Kamp P.-B."/>
            <person name="Lobo F.P."/>
            <person name="Viehoever P."/>
            <person name="Weisshaar B."/>
            <person name="Soriano F."/>
            <person name="Droege M."/>
            <person name="Puehler A."/>
        </authorList>
    </citation>
    <scope>NUCLEOTIDE SEQUENCE [LARGE SCALE GENOMIC DNA]</scope>
    <source>
        <strain evidence="8">ATCC 43042 / DSM 7109</strain>
    </source>
</reference>
<dbReference type="InterPro" id="IPR011010">
    <property type="entry name" value="DNA_brk_join_enz"/>
</dbReference>
<dbReference type="STRING" id="504474.cu1439"/>
<dbReference type="Proteomes" id="UP000001727">
    <property type="component" value="Chromosome"/>
</dbReference>
<dbReference type="PROSITE" id="PS51900">
    <property type="entry name" value="CB"/>
    <property type="match status" value="1"/>
</dbReference>
<sequence>MRLEHELDKWGDYMTAASLSDETLYLRRRHVNRVLTHINKPLDDLTLDDLIDWLAQQNWKPETRRGYRSSLRQFFAWREKAGLGENIARDLPRARLHRSLPRPARDVDILLALRKAPARTQLMIELMAYGGLRRGEVCKLRTCDLVGDTLRVVGKGGHERFVPLPPHLSGQIRGMTAGYLFPGRIDGHLSAAYVGKLIGRALPAGVTPHQLRHRFATVAYRKGRDIVAVQSLLGHAKLDTTMIYVALDDSARQQSAQYAWTLEAA</sequence>
<comment type="similarity">
    <text evidence="1">Belongs to the 'phage' integrase family.</text>
</comment>
<dbReference type="PANTHER" id="PTHR30349">
    <property type="entry name" value="PHAGE INTEGRASE-RELATED"/>
    <property type="match status" value="1"/>
</dbReference>
<dbReference type="KEGG" id="cur:cu1439"/>
<dbReference type="InterPro" id="IPR044068">
    <property type="entry name" value="CB"/>
</dbReference>
<keyword evidence="2 4" id="KW-0238">DNA-binding</keyword>
<evidence type="ECO:0000259" key="6">
    <source>
        <dbReference type="PROSITE" id="PS51900"/>
    </source>
</evidence>